<evidence type="ECO:0000256" key="4">
    <source>
        <dbReference type="ARBA" id="ARBA00022827"/>
    </source>
</evidence>
<comment type="cofactor">
    <cofactor evidence="1">
        <name>FAD</name>
        <dbReference type="ChEBI" id="CHEBI:57692"/>
    </cofactor>
</comment>
<dbReference type="AlphaFoldDB" id="A0A6V8PXU2"/>
<organism evidence="8 9">
    <name type="scientific">Candidatus Hakubella thermalkaliphila</name>
    <dbReference type="NCBI Taxonomy" id="2754717"/>
    <lineage>
        <taxon>Bacteria</taxon>
        <taxon>Bacillati</taxon>
        <taxon>Actinomycetota</taxon>
        <taxon>Actinomycetota incertae sedis</taxon>
        <taxon>Candidatus Hakubellales</taxon>
        <taxon>Candidatus Hakubellaceae</taxon>
        <taxon>Candidatus Hakubella</taxon>
    </lineage>
</organism>
<evidence type="ECO:0000256" key="1">
    <source>
        <dbReference type="ARBA" id="ARBA00001974"/>
    </source>
</evidence>
<reference evidence="8 9" key="1">
    <citation type="journal article" date="2020" name="Front. Microbiol.">
        <title>Single-cell genomics of novel Actinobacteria with the Wood-Ljungdahl pathway discovered in a serpentinizing system.</title>
        <authorList>
            <person name="Merino N."/>
            <person name="Kawai M."/>
            <person name="Boyd E.S."/>
            <person name="Colman D.R."/>
            <person name="McGlynn S.E."/>
            <person name="Nealson K.H."/>
            <person name="Kurokawa K."/>
            <person name="Hongoh Y."/>
        </authorList>
    </citation>
    <scope>NUCLEOTIDE SEQUENCE [LARGE SCALE GENOMIC DNA]</scope>
    <source>
        <strain evidence="8 9">S44</strain>
    </source>
</reference>
<evidence type="ECO:0000313" key="8">
    <source>
        <dbReference type="EMBL" id="GFP37389.1"/>
    </source>
</evidence>
<dbReference type="Gene3D" id="2.40.30.260">
    <property type="match status" value="1"/>
</dbReference>
<proteinExistence type="predicted"/>
<dbReference type="InterPro" id="IPR002218">
    <property type="entry name" value="MnmG-rel"/>
</dbReference>
<accession>A0A6V8PXU2</accession>
<evidence type="ECO:0000313" key="9">
    <source>
        <dbReference type="Proteomes" id="UP000561271"/>
    </source>
</evidence>
<dbReference type="EMBL" id="BLSC01000082">
    <property type="protein sequence ID" value="GFP37389.1"/>
    <property type="molecule type" value="Genomic_DNA"/>
</dbReference>
<dbReference type="PANTHER" id="PTHR11806">
    <property type="entry name" value="GLUCOSE INHIBITED DIVISION PROTEIN A"/>
    <property type="match status" value="1"/>
</dbReference>
<evidence type="ECO:0000256" key="3">
    <source>
        <dbReference type="ARBA" id="ARBA00022694"/>
    </source>
</evidence>
<feature type="domain" description="MnmG N-terminal" evidence="7">
    <location>
        <begin position="3"/>
        <end position="189"/>
    </location>
</feature>
<dbReference type="Gene3D" id="3.50.50.60">
    <property type="entry name" value="FAD/NAD(P)-binding domain"/>
    <property type="match status" value="1"/>
</dbReference>
<dbReference type="GO" id="GO:0050660">
    <property type="term" value="F:flavin adenine dinucleotide binding"/>
    <property type="evidence" value="ECO:0007669"/>
    <property type="project" value="InterPro"/>
</dbReference>
<keyword evidence="5" id="KW-0520">NAD</keyword>
<dbReference type="Proteomes" id="UP000561271">
    <property type="component" value="Unassembled WGS sequence"/>
</dbReference>
<dbReference type="InterPro" id="IPR036188">
    <property type="entry name" value="FAD/NAD-bd_sf"/>
</dbReference>
<evidence type="ECO:0000256" key="2">
    <source>
        <dbReference type="ARBA" id="ARBA00022630"/>
    </source>
</evidence>
<evidence type="ECO:0000256" key="6">
    <source>
        <dbReference type="ARBA" id="ARBA00025948"/>
    </source>
</evidence>
<evidence type="ECO:0000259" key="7">
    <source>
        <dbReference type="Pfam" id="PF01134"/>
    </source>
</evidence>
<comment type="caution">
    <text evidence="8">The sequence shown here is derived from an EMBL/GenBank/DDBJ whole genome shotgun (WGS) entry which is preliminary data.</text>
</comment>
<comment type="subunit">
    <text evidence="6">Homodimer. Heterotetramer of two MnmE and two MnmG subunits.</text>
</comment>
<sequence>MDLAVLGIQEPDPTPSLFSHDSVYDGREQLNCFITHTNENTHRIVLASLVHSSLLATEPLGKSSGHCPTLEEMVVRHGKEWQHRVFLQLEGRAAQEFHLQGVPTALPLPVQEQMVRSMKGLEGCEITTPGYAVEYAYLSPLQLNVFLEHRSIKGLFFAGQVAGSNGYEEAAALGLTAGINAALRARGKEMLVLDRTQAYIGVLVDDFTRKEQKEPYRMLTSRDEYRLALRHDNADRQLAEIGHKLGLISREQVGRIKEKHTRVTFQHEICTEESRELR</sequence>
<dbReference type="SUPFAM" id="SSF51905">
    <property type="entry name" value="FAD/NAD(P)-binding domain"/>
    <property type="match status" value="1"/>
</dbReference>
<dbReference type="PANTHER" id="PTHR11806:SF0">
    <property type="entry name" value="PROTEIN MTO1 HOMOLOG, MITOCHONDRIAL"/>
    <property type="match status" value="1"/>
</dbReference>
<dbReference type="InterPro" id="IPR040131">
    <property type="entry name" value="MnmG_N"/>
</dbReference>
<evidence type="ECO:0000256" key="5">
    <source>
        <dbReference type="ARBA" id="ARBA00023027"/>
    </source>
</evidence>
<gene>
    <name evidence="8" type="ORF">HKBW3S44_01069</name>
</gene>
<dbReference type="RefSeq" id="WP_176231627.1">
    <property type="nucleotide sequence ID" value="NZ_BLSC01000082.1"/>
</dbReference>
<keyword evidence="2" id="KW-0285">Flavoprotein</keyword>
<protein>
    <submittedName>
        <fullName evidence="8">tRNA uridine 5-carboxymethylaminomethyl modification enzyme</fullName>
    </submittedName>
</protein>
<dbReference type="Pfam" id="PF01134">
    <property type="entry name" value="GIDA"/>
    <property type="match status" value="1"/>
</dbReference>
<keyword evidence="4" id="KW-0274">FAD</keyword>
<dbReference type="GO" id="GO:0030488">
    <property type="term" value="P:tRNA methylation"/>
    <property type="evidence" value="ECO:0007669"/>
    <property type="project" value="TreeGrafter"/>
</dbReference>
<name>A0A6V8PXU2_9ACTN</name>
<dbReference type="GO" id="GO:0002098">
    <property type="term" value="P:tRNA wobble uridine modification"/>
    <property type="evidence" value="ECO:0007669"/>
    <property type="project" value="TreeGrafter"/>
</dbReference>
<keyword evidence="3" id="KW-0819">tRNA processing</keyword>